<dbReference type="GO" id="GO:0005737">
    <property type="term" value="C:cytoplasm"/>
    <property type="evidence" value="ECO:0007669"/>
    <property type="project" value="UniProtKB-SubCell"/>
</dbReference>
<dbReference type="Gene3D" id="3.40.718.10">
    <property type="entry name" value="Isopropylmalate Dehydrogenase"/>
    <property type="match status" value="1"/>
</dbReference>
<comment type="caution">
    <text evidence="12">The sequence shown here is derived from an EMBL/GenBank/DDBJ whole genome shotgun (WGS) entry which is preliminary data.</text>
</comment>
<gene>
    <name evidence="10 12" type="primary">plsX</name>
    <name evidence="12" type="ORF">FJZ47_19960</name>
</gene>
<dbReference type="GO" id="GO:0006633">
    <property type="term" value="P:fatty acid biosynthetic process"/>
    <property type="evidence" value="ECO:0007669"/>
    <property type="project" value="UniProtKB-UniRule"/>
</dbReference>
<dbReference type="InterPro" id="IPR003664">
    <property type="entry name" value="FA_synthesis"/>
</dbReference>
<dbReference type="GO" id="GO:0043811">
    <property type="term" value="F:phosphate:acyl-[acyl carrier protein] acyltransferase activity"/>
    <property type="evidence" value="ECO:0007669"/>
    <property type="project" value="UniProtKB-UniRule"/>
</dbReference>
<keyword evidence="5 10" id="KW-0443">Lipid metabolism</keyword>
<keyword evidence="3 10" id="KW-0444">Lipid biosynthesis</keyword>
<dbReference type="Proteomes" id="UP000712673">
    <property type="component" value="Unassembled WGS sequence"/>
</dbReference>
<dbReference type="GO" id="GO:0008654">
    <property type="term" value="P:phospholipid biosynthetic process"/>
    <property type="evidence" value="ECO:0007669"/>
    <property type="project" value="UniProtKB-KW"/>
</dbReference>
<dbReference type="EMBL" id="VGLS01000771">
    <property type="protein sequence ID" value="MBM3226050.1"/>
    <property type="molecule type" value="Genomic_DNA"/>
</dbReference>
<keyword evidence="7 10" id="KW-1208">Phospholipid metabolism</keyword>
<evidence type="ECO:0000256" key="3">
    <source>
        <dbReference type="ARBA" id="ARBA00022516"/>
    </source>
</evidence>
<dbReference type="PIRSF" id="PIRSF002465">
    <property type="entry name" value="Phsphlp_syn_PlsX"/>
    <property type="match status" value="1"/>
</dbReference>
<comment type="subcellular location">
    <subcellularLocation>
        <location evidence="10">Cytoplasm</location>
    </subcellularLocation>
    <text evidence="10">Associated with the membrane possibly through PlsY.</text>
</comment>
<proteinExistence type="inferred from homology"/>
<organism evidence="12 13">
    <name type="scientific">Tectimicrobiota bacterium</name>
    <dbReference type="NCBI Taxonomy" id="2528274"/>
    <lineage>
        <taxon>Bacteria</taxon>
        <taxon>Pseudomonadati</taxon>
        <taxon>Nitrospinota/Tectimicrobiota group</taxon>
        <taxon>Candidatus Tectimicrobiota</taxon>
    </lineage>
</organism>
<comment type="similarity">
    <text evidence="10">Belongs to the PlsX family.</text>
</comment>
<evidence type="ECO:0000256" key="11">
    <source>
        <dbReference type="SAM" id="MobiDB-lite"/>
    </source>
</evidence>
<evidence type="ECO:0000256" key="9">
    <source>
        <dbReference type="ARBA" id="ARBA00046608"/>
    </source>
</evidence>
<keyword evidence="12" id="KW-0012">Acyltransferase</keyword>
<dbReference type="EC" id="2.3.1.274" evidence="8 10"/>
<dbReference type="Pfam" id="PF02504">
    <property type="entry name" value="FA_synthesis"/>
    <property type="match status" value="1"/>
</dbReference>
<name>A0A938B609_UNCTE</name>
<evidence type="ECO:0000313" key="13">
    <source>
        <dbReference type="Proteomes" id="UP000712673"/>
    </source>
</evidence>
<evidence type="ECO:0000313" key="12">
    <source>
        <dbReference type="EMBL" id="MBM3226050.1"/>
    </source>
</evidence>
<keyword evidence="4 10" id="KW-0808">Transferase</keyword>
<keyword evidence="2 10" id="KW-0963">Cytoplasm</keyword>
<evidence type="ECO:0000256" key="1">
    <source>
        <dbReference type="ARBA" id="ARBA00001232"/>
    </source>
</evidence>
<dbReference type="InterPro" id="IPR012281">
    <property type="entry name" value="Phospholipid_synth_PlsX-like"/>
</dbReference>
<protein>
    <recommendedName>
        <fullName evidence="8 10">Phosphate acyltransferase</fullName>
        <ecNumber evidence="8 10">2.3.1.274</ecNumber>
    </recommendedName>
    <alternativeName>
        <fullName evidence="10">Acyl-ACP phosphotransacylase</fullName>
    </alternativeName>
    <alternativeName>
        <fullName evidence="10">Acyl-[acyl-carrier-protein]--phosphate acyltransferase</fullName>
    </alternativeName>
    <alternativeName>
        <fullName evidence="10">Phosphate-acyl-ACP acyltransferase</fullName>
    </alternativeName>
</protein>
<evidence type="ECO:0000256" key="5">
    <source>
        <dbReference type="ARBA" id="ARBA00023098"/>
    </source>
</evidence>
<dbReference type="SUPFAM" id="SSF53659">
    <property type="entry name" value="Isocitrate/Isopropylmalate dehydrogenase-like"/>
    <property type="match status" value="1"/>
</dbReference>
<keyword evidence="6 10" id="KW-0594">Phospholipid biosynthesis</keyword>
<comment type="function">
    <text evidence="10">Catalyzes the reversible formation of acyl-phosphate (acyl-PO(4)) from acyl-[acyl-carrier-protein] (acyl-ACP). This enzyme utilizes acyl-ACP as fatty acyl donor, but not acyl-CoA.</text>
</comment>
<evidence type="ECO:0000256" key="6">
    <source>
        <dbReference type="ARBA" id="ARBA00023209"/>
    </source>
</evidence>
<evidence type="ECO:0000256" key="10">
    <source>
        <dbReference type="HAMAP-Rule" id="MF_00019"/>
    </source>
</evidence>
<dbReference type="NCBIfam" id="TIGR00182">
    <property type="entry name" value="plsX"/>
    <property type="match status" value="1"/>
</dbReference>
<evidence type="ECO:0000256" key="2">
    <source>
        <dbReference type="ARBA" id="ARBA00022490"/>
    </source>
</evidence>
<evidence type="ECO:0000256" key="8">
    <source>
        <dbReference type="ARBA" id="ARBA00024069"/>
    </source>
</evidence>
<sequence>MKIAVDGMGGDYAPQAIVEGAVLAAQEYNTDIILVGDEARLARELDRLQARHLPISICHASEVVHMEEAPGMALRKKRFSSIRVAIELVHREEAQAVVSAGNTGAALAATTMILKPLNGIDRPAIATLLPTQKGFAILLDVGANVDCKATQLFQFGIMGHVFAKYVFGKPSPSVGLLAIGEEDTKGNDVTKEAFLMLKQSHLNFIGNVEGKHFFRGIADVVVCDGFIGNVALKMCEGLAEMYGQSLKAGLTNTLWRRLAAVLMRPALNDIRKRVDASEYGGAPLLGINGTCIIGHGSSTPKAVKNAIHMAQRFVEERVSQHIQEDIERNGDIQEAGPTRRRKIWRQIRNHMSFRGERAHEDDSTDNSTDPQPPRMPTL</sequence>
<feature type="region of interest" description="Disordered" evidence="11">
    <location>
        <begin position="353"/>
        <end position="378"/>
    </location>
</feature>
<comment type="pathway">
    <text evidence="10">Lipid metabolism; phospholipid metabolism.</text>
</comment>
<comment type="catalytic activity">
    <reaction evidence="1 10">
        <text>a fatty acyl-[ACP] + phosphate = an acyl phosphate + holo-[ACP]</text>
        <dbReference type="Rhea" id="RHEA:42292"/>
        <dbReference type="Rhea" id="RHEA-COMP:9685"/>
        <dbReference type="Rhea" id="RHEA-COMP:14125"/>
        <dbReference type="ChEBI" id="CHEBI:43474"/>
        <dbReference type="ChEBI" id="CHEBI:59918"/>
        <dbReference type="ChEBI" id="CHEBI:64479"/>
        <dbReference type="ChEBI" id="CHEBI:138651"/>
        <dbReference type="EC" id="2.3.1.274"/>
    </reaction>
</comment>
<dbReference type="HAMAP" id="MF_00019">
    <property type="entry name" value="PlsX"/>
    <property type="match status" value="1"/>
</dbReference>
<dbReference type="PANTHER" id="PTHR30100:SF1">
    <property type="entry name" value="PHOSPHATE ACYLTRANSFERASE"/>
    <property type="match status" value="1"/>
</dbReference>
<dbReference type="PANTHER" id="PTHR30100">
    <property type="entry name" value="FATTY ACID/PHOSPHOLIPID SYNTHESIS PROTEIN PLSX"/>
    <property type="match status" value="1"/>
</dbReference>
<reference evidence="12" key="1">
    <citation type="submission" date="2019-03" db="EMBL/GenBank/DDBJ databases">
        <title>Lake Tanganyika Metagenome-Assembled Genomes (MAGs).</title>
        <authorList>
            <person name="Tran P."/>
        </authorList>
    </citation>
    <scope>NUCLEOTIDE SEQUENCE</scope>
    <source>
        <strain evidence="12">K_DeepCast_65m_m2_066</strain>
    </source>
</reference>
<comment type="subunit">
    <text evidence="9 10">Homodimer. Probably interacts with PlsY.</text>
</comment>
<dbReference type="AlphaFoldDB" id="A0A938B609"/>
<evidence type="ECO:0000256" key="4">
    <source>
        <dbReference type="ARBA" id="ARBA00022679"/>
    </source>
</evidence>
<accession>A0A938B609</accession>
<evidence type="ECO:0000256" key="7">
    <source>
        <dbReference type="ARBA" id="ARBA00023264"/>
    </source>
</evidence>